<keyword evidence="4" id="KW-1185">Reference proteome</keyword>
<comment type="caution">
    <text evidence="3">The sequence shown here is derived from an EMBL/GenBank/DDBJ whole genome shotgun (WGS) entry which is preliminary data.</text>
</comment>
<gene>
    <name evidence="3" type="ORF">M501DRAFT_1018539</name>
</gene>
<protein>
    <submittedName>
        <fullName evidence="3">Cyanovirin-N</fullName>
    </submittedName>
</protein>
<dbReference type="InterPro" id="IPR011058">
    <property type="entry name" value="Cyanovirin-N"/>
</dbReference>
<dbReference type="OrthoDB" id="4672515at2759"/>
<dbReference type="Pfam" id="PF08881">
    <property type="entry name" value="CVNH"/>
    <property type="match status" value="1"/>
</dbReference>
<dbReference type="Proteomes" id="UP000799429">
    <property type="component" value="Unassembled WGS sequence"/>
</dbReference>
<proteinExistence type="predicted"/>
<feature type="chain" id="PRO_5040281931" evidence="1">
    <location>
        <begin position="16"/>
        <end position="254"/>
    </location>
</feature>
<sequence>MRFLLSVLFSSLVTALPSSLSPVDLNARGPGTRFSTQCSSIRLNGAWLVANCPKDNGRSLESSIWLGSSLVNREGNLIWEVNGGFQGSCFDCNLLPNSGTLNCTCQTSFRPTRVTAIDLEEHVFNYNGHLLSDLAGPPTIPADKSYPFPANTLFTLQPSTETVCGPGFSITSNRPWPCFNLEIVRDGWLEWQTARFLEEVDNGRGNPGYEVTAYESKDCVGTPIGHMSVQNATQCHTFAGKAKGLAIIPLWNWA</sequence>
<accession>A0A9P4S5Q0</accession>
<evidence type="ECO:0000256" key="1">
    <source>
        <dbReference type="SAM" id="SignalP"/>
    </source>
</evidence>
<feature type="domain" description="Cyanovirin-N" evidence="2">
    <location>
        <begin position="33"/>
        <end position="132"/>
    </location>
</feature>
<dbReference type="AlphaFoldDB" id="A0A9P4S5Q0"/>
<dbReference type="InterPro" id="IPR036673">
    <property type="entry name" value="Cyanovirin-N_sf"/>
</dbReference>
<keyword evidence="1" id="KW-0732">Signal</keyword>
<name>A0A9P4S5Q0_9PEZI</name>
<organism evidence="3 4">
    <name type="scientific">Patellaria atrata CBS 101060</name>
    <dbReference type="NCBI Taxonomy" id="1346257"/>
    <lineage>
        <taxon>Eukaryota</taxon>
        <taxon>Fungi</taxon>
        <taxon>Dikarya</taxon>
        <taxon>Ascomycota</taxon>
        <taxon>Pezizomycotina</taxon>
        <taxon>Dothideomycetes</taxon>
        <taxon>Dothideomycetes incertae sedis</taxon>
        <taxon>Patellariales</taxon>
        <taxon>Patellariaceae</taxon>
        <taxon>Patellaria</taxon>
    </lineage>
</organism>
<dbReference type="SUPFAM" id="SSF51322">
    <property type="entry name" value="Cyanovirin-N"/>
    <property type="match status" value="1"/>
</dbReference>
<dbReference type="EMBL" id="MU006102">
    <property type="protein sequence ID" value="KAF2836648.1"/>
    <property type="molecule type" value="Genomic_DNA"/>
</dbReference>
<dbReference type="SMART" id="SM01111">
    <property type="entry name" value="CVNH"/>
    <property type="match status" value="1"/>
</dbReference>
<evidence type="ECO:0000313" key="4">
    <source>
        <dbReference type="Proteomes" id="UP000799429"/>
    </source>
</evidence>
<evidence type="ECO:0000313" key="3">
    <source>
        <dbReference type="EMBL" id="KAF2836648.1"/>
    </source>
</evidence>
<dbReference type="Gene3D" id="2.30.60.10">
    <property type="entry name" value="Cyanovirin-N"/>
    <property type="match status" value="1"/>
</dbReference>
<evidence type="ECO:0000259" key="2">
    <source>
        <dbReference type="SMART" id="SM01111"/>
    </source>
</evidence>
<reference evidence="3" key="1">
    <citation type="journal article" date="2020" name="Stud. Mycol.">
        <title>101 Dothideomycetes genomes: a test case for predicting lifestyles and emergence of pathogens.</title>
        <authorList>
            <person name="Haridas S."/>
            <person name="Albert R."/>
            <person name="Binder M."/>
            <person name="Bloem J."/>
            <person name="Labutti K."/>
            <person name="Salamov A."/>
            <person name="Andreopoulos B."/>
            <person name="Baker S."/>
            <person name="Barry K."/>
            <person name="Bills G."/>
            <person name="Bluhm B."/>
            <person name="Cannon C."/>
            <person name="Castanera R."/>
            <person name="Culley D."/>
            <person name="Daum C."/>
            <person name="Ezra D."/>
            <person name="Gonzalez J."/>
            <person name="Henrissat B."/>
            <person name="Kuo A."/>
            <person name="Liang C."/>
            <person name="Lipzen A."/>
            <person name="Lutzoni F."/>
            <person name="Magnuson J."/>
            <person name="Mondo S."/>
            <person name="Nolan M."/>
            <person name="Ohm R."/>
            <person name="Pangilinan J."/>
            <person name="Park H.-J."/>
            <person name="Ramirez L."/>
            <person name="Alfaro M."/>
            <person name="Sun H."/>
            <person name="Tritt A."/>
            <person name="Yoshinaga Y."/>
            <person name="Zwiers L.-H."/>
            <person name="Turgeon B."/>
            <person name="Goodwin S."/>
            <person name="Spatafora J."/>
            <person name="Crous P."/>
            <person name="Grigoriev I."/>
        </authorList>
    </citation>
    <scope>NUCLEOTIDE SEQUENCE</scope>
    <source>
        <strain evidence="3">CBS 101060</strain>
    </source>
</reference>
<feature type="signal peptide" evidence="1">
    <location>
        <begin position="1"/>
        <end position="15"/>
    </location>
</feature>